<evidence type="ECO:0000313" key="2">
    <source>
        <dbReference type="Proteomes" id="UP000006514"/>
    </source>
</evidence>
<proteinExistence type="predicted"/>
<dbReference type="eggNOG" id="ENOG502SCY7">
    <property type="taxonomic scope" value="Eukaryota"/>
</dbReference>
<evidence type="ECO:0000313" key="1">
    <source>
        <dbReference type="EMBL" id="EJD34546.1"/>
    </source>
</evidence>
<dbReference type="InParanoid" id="J0CVU1"/>
<gene>
    <name evidence="1" type="ORF">AURDEDRAFT_47499</name>
</gene>
<accession>J0CVU1</accession>
<feature type="non-terminal residue" evidence="1">
    <location>
        <position position="1"/>
    </location>
</feature>
<dbReference type="Proteomes" id="UP000006514">
    <property type="component" value="Unassembled WGS sequence"/>
</dbReference>
<keyword evidence="2" id="KW-1185">Reference proteome</keyword>
<reference evidence="2" key="1">
    <citation type="journal article" date="2012" name="Science">
        <title>The Paleozoic origin of enzymatic lignin decomposition reconstructed from 31 fungal genomes.</title>
        <authorList>
            <person name="Floudas D."/>
            <person name="Binder M."/>
            <person name="Riley R."/>
            <person name="Barry K."/>
            <person name="Blanchette R.A."/>
            <person name="Henrissat B."/>
            <person name="Martinez A.T."/>
            <person name="Otillar R."/>
            <person name="Spatafora J.W."/>
            <person name="Yadav J.S."/>
            <person name="Aerts A."/>
            <person name="Benoit I."/>
            <person name="Boyd A."/>
            <person name="Carlson A."/>
            <person name="Copeland A."/>
            <person name="Coutinho P.M."/>
            <person name="de Vries R.P."/>
            <person name="Ferreira P."/>
            <person name="Findley K."/>
            <person name="Foster B."/>
            <person name="Gaskell J."/>
            <person name="Glotzer D."/>
            <person name="Gorecki P."/>
            <person name="Heitman J."/>
            <person name="Hesse C."/>
            <person name="Hori C."/>
            <person name="Igarashi K."/>
            <person name="Jurgens J.A."/>
            <person name="Kallen N."/>
            <person name="Kersten P."/>
            <person name="Kohler A."/>
            <person name="Kuees U."/>
            <person name="Kumar T.K.A."/>
            <person name="Kuo A."/>
            <person name="LaButti K."/>
            <person name="Larrondo L.F."/>
            <person name="Lindquist E."/>
            <person name="Ling A."/>
            <person name="Lombard V."/>
            <person name="Lucas S."/>
            <person name="Lundell T."/>
            <person name="Martin R."/>
            <person name="McLaughlin D.J."/>
            <person name="Morgenstern I."/>
            <person name="Morin E."/>
            <person name="Murat C."/>
            <person name="Nagy L.G."/>
            <person name="Nolan M."/>
            <person name="Ohm R.A."/>
            <person name="Patyshakuliyeva A."/>
            <person name="Rokas A."/>
            <person name="Ruiz-Duenas F.J."/>
            <person name="Sabat G."/>
            <person name="Salamov A."/>
            <person name="Samejima M."/>
            <person name="Schmutz J."/>
            <person name="Slot J.C."/>
            <person name="St John F."/>
            <person name="Stenlid J."/>
            <person name="Sun H."/>
            <person name="Sun S."/>
            <person name="Syed K."/>
            <person name="Tsang A."/>
            <person name="Wiebenga A."/>
            <person name="Young D."/>
            <person name="Pisabarro A."/>
            <person name="Eastwood D.C."/>
            <person name="Martin F."/>
            <person name="Cullen D."/>
            <person name="Grigoriev I.V."/>
            <person name="Hibbett D.S."/>
        </authorList>
    </citation>
    <scope>NUCLEOTIDE SEQUENCE [LARGE SCALE GENOMIC DNA]</scope>
    <source>
        <strain evidence="2">TFB10046</strain>
    </source>
</reference>
<protein>
    <submittedName>
        <fullName evidence="1">Uncharacterized protein</fullName>
    </submittedName>
</protein>
<feature type="non-terminal residue" evidence="1">
    <location>
        <position position="182"/>
    </location>
</feature>
<dbReference type="OMA" id="RRWHTAK"/>
<dbReference type="OrthoDB" id="2205812at2759"/>
<dbReference type="EMBL" id="JH687937">
    <property type="protein sequence ID" value="EJD34546.1"/>
    <property type="molecule type" value="Genomic_DNA"/>
</dbReference>
<sequence>LLRASPLRGFHFEGMAEKLIASLYADDTTVYLSENDDYGTLLNILDTWCKASGAKFNSGKTEIIPLGSARFRESLITTRCLNPACEPIPQGIRIARDGETTRILGAWPGNKVKEANAWSTVLDKTRDALERWGNLKPTLIGRAMLSHSFIGGYSQYLTAAQGMPARVEKKLEKMTLDFLWDG</sequence>
<dbReference type="KEGG" id="adl:AURDEDRAFT_47499"/>
<dbReference type="AlphaFoldDB" id="J0CVU1"/>
<organism evidence="1 2">
    <name type="scientific">Auricularia subglabra (strain TFB-10046 / SS5)</name>
    <name type="common">White-rot fungus</name>
    <name type="synonym">Auricularia delicata (strain TFB10046)</name>
    <dbReference type="NCBI Taxonomy" id="717982"/>
    <lineage>
        <taxon>Eukaryota</taxon>
        <taxon>Fungi</taxon>
        <taxon>Dikarya</taxon>
        <taxon>Basidiomycota</taxon>
        <taxon>Agaricomycotina</taxon>
        <taxon>Agaricomycetes</taxon>
        <taxon>Auriculariales</taxon>
        <taxon>Auriculariaceae</taxon>
        <taxon>Auricularia</taxon>
    </lineage>
</organism>
<name>J0CVU1_AURST</name>